<reference evidence="1" key="1">
    <citation type="submission" date="2022-03" db="EMBL/GenBank/DDBJ databases">
        <title>Genomic Encyclopedia of Type Strains, Phase III (KMG-III): the genomes of soil and plant-associated and newly described type strains.</title>
        <authorList>
            <person name="Whitman W."/>
        </authorList>
    </citation>
    <scope>NUCLEOTIDE SEQUENCE</scope>
    <source>
        <strain evidence="1">ANL 6-2</strain>
    </source>
</reference>
<protein>
    <submittedName>
        <fullName evidence="1">Uncharacterized protein</fullName>
    </submittedName>
</protein>
<dbReference type="Proteomes" id="UP001205843">
    <property type="component" value="Unassembled WGS sequence"/>
</dbReference>
<sequence length="62" mass="6419">MSLVLFGVQSAVVREPGKSPGDTLQVRPCSSYAASLPHTVTGELTGLPHHGTLHSNLLGVTP</sequence>
<accession>A0AAE3G4P5</accession>
<evidence type="ECO:0000313" key="2">
    <source>
        <dbReference type="Proteomes" id="UP001205843"/>
    </source>
</evidence>
<name>A0AAE3G4P5_9GAMM</name>
<gene>
    <name evidence="1" type="ORF">J2T57_002744</name>
</gene>
<dbReference type="AlphaFoldDB" id="A0AAE3G4P5"/>
<keyword evidence="2" id="KW-1185">Reference proteome</keyword>
<proteinExistence type="predicted"/>
<organism evidence="1 2">
    <name type="scientific">Natronocella acetinitrilica</name>
    <dbReference type="NCBI Taxonomy" id="414046"/>
    <lineage>
        <taxon>Bacteria</taxon>
        <taxon>Pseudomonadati</taxon>
        <taxon>Pseudomonadota</taxon>
        <taxon>Gammaproteobacteria</taxon>
        <taxon>Chromatiales</taxon>
        <taxon>Ectothiorhodospiraceae</taxon>
        <taxon>Natronocella</taxon>
    </lineage>
</organism>
<comment type="caution">
    <text evidence="1">The sequence shown here is derived from an EMBL/GenBank/DDBJ whole genome shotgun (WGS) entry which is preliminary data.</text>
</comment>
<evidence type="ECO:0000313" key="1">
    <source>
        <dbReference type="EMBL" id="MCP1675594.1"/>
    </source>
</evidence>
<dbReference type="EMBL" id="JALJXV010000006">
    <property type="protein sequence ID" value="MCP1675594.1"/>
    <property type="molecule type" value="Genomic_DNA"/>
</dbReference>